<keyword evidence="5" id="KW-0732">Signal</keyword>
<dbReference type="PANTHER" id="PTHR10697:SF1">
    <property type="entry name" value="MAMMALIAN EPENDYMIN-RELATED PROTEIN 1"/>
    <property type="match status" value="1"/>
</dbReference>
<keyword evidence="7" id="KW-1185">Reference proteome</keyword>
<comment type="caution">
    <text evidence="6">The sequence shown here is derived from an EMBL/GenBank/DDBJ whole genome shotgun (WGS) entry which is preliminary data.</text>
</comment>
<dbReference type="EMBL" id="CADEAL010003920">
    <property type="protein sequence ID" value="CAB1446557.1"/>
    <property type="molecule type" value="Genomic_DNA"/>
</dbReference>
<evidence type="ECO:0000256" key="2">
    <source>
        <dbReference type="ARBA" id="ARBA00004227"/>
    </source>
</evidence>
<feature type="signal peptide" evidence="5">
    <location>
        <begin position="1"/>
        <end position="18"/>
    </location>
</feature>
<evidence type="ECO:0000256" key="3">
    <source>
        <dbReference type="ARBA" id="ARBA00010771"/>
    </source>
</evidence>
<sequence>MLRLSLVFLAAAVASGLGLPGPHVSGAAGPCLAPPQWEGRWVRYDHSTGRNNRASVSYDGLNQRVRVLQQLKKHSPCQRSVSVCVNLRFEQDLTETRSRPGLLSCSSLSTTEVTRQEEFFEYIYLYQSSVMFQIDQKTKDCSKITLTESWDPFDIPDNSTFEDQYLIGGPGDSVEVQEWSDRKPARKHETWVGVYTLKDCYPVQETYAWNSSVTTSTRFFNLQLGISDPNVFTPPSTCQSARPEGMSESDC</sequence>
<accession>A0A9N7Z1S2</accession>
<proteinExistence type="inferred from homology"/>
<dbReference type="GO" id="GO:0007160">
    <property type="term" value="P:cell-matrix adhesion"/>
    <property type="evidence" value="ECO:0007669"/>
    <property type="project" value="InterPro"/>
</dbReference>
<evidence type="ECO:0000313" key="6">
    <source>
        <dbReference type="EMBL" id="CAB1446557.1"/>
    </source>
</evidence>
<dbReference type="GO" id="GO:0005509">
    <property type="term" value="F:calcium ion binding"/>
    <property type="evidence" value="ECO:0007669"/>
    <property type="project" value="InterPro"/>
</dbReference>
<evidence type="ECO:0000256" key="4">
    <source>
        <dbReference type="ARBA" id="ARBA00020678"/>
    </source>
</evidence>
<evidence type="ECO:0000256" key="5">
    <source>
        <dbReference type="SAM" id="SignalP"/>
    </source>
</evidence>
<reference evidence="6" key="1">
    <citation type="submission" date="2020-03" db="EMBL/GenBank/DDBJ databases">
        <authorList>
            <person name="Weist P."/>
        </authorList>
    </citation>
    <scope>NUCLEOTIDE SEQUENCE</scope>
</reference>
<feature type="chain" id="PRO_5040485711" description="Mammalian ependymin-related protein 1" evidence="5">
    <location>
        <begin position="19"/>
        <end position="251"/>
    </location>
</feature>
<dbReference type="Pfam" id="PF00811">
    <property type="entry name" value="Ependymin"/>
    <property type="match status" value="1"/>
</dbReference>
<evidence type="ECO:0000313" key="7">
    <source>
        <dbReference type="Proteomes" id="UP001153269"/>
    </source>
</evidence>
<protein>
    <recommendedName>
        <fullName evidence="4">Mammalian ependymin-related protein 1</fullName>
    </recommendedName>
</protein>
<dbReference type="AlphaFoldDB" id="A0A9N7Z1S2"/>
<dbReference type="Proteomes" id="UP001153269">
    <property type="component" value="Unassembled WGS sequence"/>
</dbReference>
<name>A0A9N7Z1S2_PLEPL</name>
<evidence type="ECO:0000256" key="1">
    <source>
        <dbReference type="ARBA" id="ARBA00002024"/>
    </source>
</evidence>
<comment type="subcellular location">
    <subcellularLocation>
        <location evidence="2">Lysosome lumen</location>
    </subcellularLocation>
</comment>
<dbReference type="GO" id="GO:0005576">
    <property type="term" value="C:extracellular region"/>
    <property type="evidence" value="ECO:0007669"/>
    <property type="project" value="InterPro"/>
</dbReference>
<dbReference type="GO" id="GO:0043202">
    <property type="term" value="C:lysosomal lumen"/>
    <property type="evidence" value="ECO:0007669"/>
    <property type="project" value="UniProtKB-SubCell"/>
</dbReference>
<organism evidence="6 7">
    <name type="scientific">Pleuronectes platessa</name>
    <name type="common">European plaice</name>
    <dbReference type="NCBI Taxonomy" id="8262"/>
    <lineage>
        <taxon>Eukaryota</taxon>
        <taxon>Metazoa</taxon>
        <taxon>Chordata</taxon>
        <taxon>Craniata</taxon>
        <taxon>Vertebrata</taxon>
        <taxon>Euteleostomi</taxon>
        <taxon>Actinopterygii</taxon>
        <taxon>Neopterygii</taxon>
        <taxon>Teleostei</taxon>
        <taxon>Neoteleostei</taxon>
        <taxon>Acanthomorphata</taxon>
        <taxon>Carangaria</taxon>
        <taxon>Pleuronectiformes</taxon>
        <taxon>Pleuronectoidei</taxon>
        <taxon>Pleuronectidae</taxon>
        <taxon>Pleuronectes</taxon>
    </lineage>
</organism>
<gene>
    <name evidence="6" type="ORF">PLEPLA_LOCUS34282</name>
</gene>
<comment type="similarity">
    <text evidence="3">Belongs to the ependymin family.</text>
</comment>
<dbReference type="InterPro" id="IPR001299">
    <property type="entry name" value="Ependymin"/>
</dbReference>
<comment type="function">
    <text evidence="1">Binds anionic lipids and gangliosides at acidic pH.</text>
</comment>
<dbReference type="PANTHER" id="PTHR10697">
    <property type="entry name" value="MAMMALIAN EPENDYMIN-RELATED PROTEIN 1"/>
    <property type="match status" value="1"/>
</dbReference>